<keyword evidence="2" id="KW-0479">Metal-binding</keyword>
<gene>
    <name evidence="7" type="ORF">FHR80_000182</name>
</gene>
<dbReference type="GO" id="GO:0004222">
    <property type="term" value="F:metalloendopeptidase activity"/>
    <property type="evidence" value="ECO:0007669"/>
    <property type="project" value="InterPro"/>
</dbReference>
<reference evidence="7 8" key="2">
    <citation type="submission" date="2020-08" db="EMBL/GenBank/DDBJ databases">
        <authorList>
            <person name="Partida-Martinez L."/>
            <person name="Huntemann M."/>
            <person name="Clum A."/>
            <person name="Wang J."/>
            <person name="Palaniappan K."/>
            <person name="Ritter S."/>
            <person name="Chen I.-M."/>
            <person name="Stamatis D."/>
            <person name="Reddy T."/>
            <person name="O'Malley R."/>
            <person name="Daum C."/>
            <person name="Shapiro N."/>
            <person name="Ivanova N."/>
            <person name="Kyrpides N."/>
            <person name="Woyke T."/>
        </authorList>
    </citation>
    <scope>NUCLEOTIDE SEQUENCE [LARGE SCALE GENOMIC DNA]</scope>
    <source>
        <strain evidence="7 8">RAS26</strain>
    </source>
</reference>
<evidence type="ECO:0000256" key="5">
    <source>
        <dbReference type="SAM" id="MobiDB-lite"/>
    </source>
</evidence>
<evidence type="ECO:0000259" key="6">
    <source>
        <dbReference type="Pfam" id="PF00413"/>
    </source>
</evidence>
<sequence length="268" mass="27717">MASLIVVITVGGWIGRQPDGFARAWDAIMSGQVTDPSKQLARPSNGPPPGLEEEQVRLLPPVSAATTPVAGAFTRTQEGPDGGTVPVAWSPCRPIHYVVNPAGAPVGFADTVAVAMRELSGLTGLVFVDDGVTAEAAVEQRGAYQPNLYGDRWAPVIVQFTDETADPGLAGRVAGMAGVQAVADPTTGLQHFTTGSVHLDVTLLAQPSNGAEAVYLSVLRHELGHLIGLAHVENPTQIMNATAFVETYQEGDLAGLAVLGRGACAPGL</sequence>
<dbReference type="GO" id="GO:0006508">
    <property type="term" value="P:proteolysis"/>
    <property type="evidence" value="ECO:0007669"/>
    <property type="project" value="UniProtKB-KW"/>
</dbReference>
<dbReference type="Gene3D" id="3.40.390.10">
    <property type="entry name" value="Collagenase (Catalytic Domain)"/>
    <property type="match status" value="1"/>
</dbReference>
<dbReference type="GO" id="GO:0031012">
    <property type="term" value="C:extracellular matrix"/>
    <property type="evidence" value="ECO:0007669"/>
    <property type="project" value="InterPro"/>
</dbReference>
<feature type="domain" description="Peptidase M10 metallopeptidase" evidence="6">
    <location>
        <begin position="193"/>
        <end position="243"/>
    </location>
</feature>
<proteinExistence type="predicted"/>
<organism evidence="7 8">
    <name type="scientific">Cellulomonas cellasea</name>
    <dbReference type="NCBI Taxonomy" id="43670"/>
    <lineage>
        <taxon>Bacteria</taxon>
        <taxon>Bacillati</taxon>
        <taxon>Actinomycetota</taxon>
        <taxon>Actinomycetes</taxon>
        <taxon>Micrococcales</taxon>
        <taxon>Cellulomonadaceae</taxon>
        <taxon>Cellulomonas</taxon>
    </lineage>
</organism>
<dbReference type="Pfam" id="PF00413">
    <property type="entry name" value="Peptidase_M10"/>
    <property type="match status" value="1"/>
</dbReference>
<evidence type="ECO:0000256" key="4">
    <source>
        <dbReference type="ARBA" id="ARBA00022833"/>
    </source>
</evidence>
<dbReference type="InterPro" id="IPR024079">
    <property type="entry name" value="MetalloPept_cat_dom_sf"/>
</dbReference>
<dbReference type="SUPFAM" id="SSF55486">
    <property type="entry name" value="Metalloproteases ('zincins'), catalytic domain"/>
    <property type="match status" value="1"/>
</dbReference>
<evidence type="ECO:0000313" key="7">
    <source>
        <dbReference type="EMBL" id="MBB2921288.1"/>
    </source>
</evidence>
<dbReference type="InterPro" id="IPR001818">
    <property type="entry name" value="Pept_M10_metallopeptidase"/>
</dbReference>
<keyword evidence="1" id="KW-0645">Protease</keyword>
<name>A0A7W4UD22_9CELL</name>
<evidence type="ECO:0000313" key="8">
    <source>
        <dbReference type="Proteomes" id="UP000518206"/>
    </source>
</evidence>
<accession>A0A7W4UD22</accession>
<dbReference type="AlphaFoldDB" id="A0A7W4UD22"/>
<dbReference type="GO" id="GO:0008270">
    <property type="term" value="F:zinc ion binding"/>
    <property type="evidence" value="ECO:0007669"/>
    <property type="project" value="InterPro"/>
</dbReference>
<keyword evidence="3" id="KW-0378">Hydrolase</keyword>
<evidence type="ECO:0000256" key="3">
    <source>
        <dbReference type="ARBA" id="ARBA00022801"/>
    </source>
</evidence>
<comment type="caution">
    <text evidence="7">The sequence shown here is derived from an EMBL/GenBank/DDBJ whole genome shotgun (WGS) entry which is preliminary data.</text>
</comment>
<dbReference type="RefSeq" id="WP_183294331.1">
    <property type="nucleotide sequence ID" value="NZ_JACHVX010000001.1"/>
</dbReference>
<dbReference type="Proteomes" id="UP000518206">
    <property type="component" value="Unassembled WGS sequence"/>
</dbReference>
<keyword evidence="4" id="KW-0862">Zinc</keyword>
<evidence type="ECO:0000256" key="1">
    <source>
        <dbReference type="ARBA" id="ARBA00022670"/>
    </source>
</evidence>
<reference evidence="7 8" key="1">
    <citation type="submission" date="2020-08" db="EMBL/GenBank/DDBJ databases">
        <title>The Agave Microbiome: Exploring the role of microbial communities in plant adaptations to desert environments.</title>
        <authorList>
            <person name="Partida-Martinez L.P."/>
        </authorList>
    </citation>
    <scope>NUCLEOTIDE SEQUENCE [LARGE SCALE GENOMIC DNA]</scope>
    <source>
        <strain evidence="7 8">RAS26</strain>
    </source>
</reference>
<evidence type="ECO:0000256" key="2">
    <source>
        <dbReference type="ARBA" id="ARBA00022723"/>
    </source>
</evidence>
<protein>
    <recommendedName>
        <fullName evidence="6">Peptidase M10 metallopeptidase domain-containing protein</fullName>
    </recommendedName>
</protein>
<dbReference type="EMBL" id="JACHVX010000001">
    <property type="protein sequence ID" value="MBB2921288.1"/>
    <property type="molecule type" value="Genomic_DNA"/>
</dbReference>
<feature type="region of interest" description="Disordered" evidence="5">
    <location>
        <begin position="34"/>
        <end position="53"/>
    </location>
</feature>